<sequence>MNFLNKKAKGLEQGAIRAMFDKAIGMSDVISMGIGEPDMPTPSLICEAATEALNKGITHYTPNAGAFELREAIAQKSTVKEIGYDPWTEIIITNGGMGALSLLFLVILDEGDEVLIQDPQWLNYVAQVQYCGGKAVRVPTKSQDNFQMSAEVIESLITPRTKALMINSPNNPTGEVMPWSNVEKIAEVVQRHDILVITDEVYNTLTYGDSLPYRSIASLPGMKERTVVVNSFSKAYAMTGWRIGYAAGPSDVIDRMVKCQENFNACVNAPGQYAAVVALNHPELTKELRDVFAGRRKAFLEGLSNIEGIRCNEPEGAFYAFPDISAFRMTSQRFCERLLLEQRVVCIPGSAFGECGEGFIRVAYTCGEEKLLEALERLRTFCAKI</sequence>
<comment type="similarity">
    <text evidence="2 6">Belongs to the class-I pyridoxal-phosphate-dependent aminotransferase family.</text>
</comment>
<name>A0AB94IWZ1_9BACT</name>
<accession>A0AB94IWZ1</accession>
<dbReference type="PROSITE" id="PS00105">
    <property type="entry name" value="AA_TRANSFER_CLASS_1"/>
    <property type="match status" value="1"/>
</dbReference>
<dbReference type="InterPro" id="IPR050596">
    <property type="entry name" value="AspAT/PAT-like"/>
</dbReference>
<evidence type="ECO:0000313" key="8">
    <source>
        <dbReference type="EMBL" id="CBL28259.1"/>
    </source>
</evidence>
<reference evidence="9" key="1">
    <citation type="submission" date="2010-03" db="EMBL/GenBank/DDBJ databases">
        <title>The genome sequence of Synergistetes sp. SGP1.</title>
        <authorList>
            <consortium name="metaHIT consortium -- http://www.metahit.eu/"/>
            <person name="Pajon A."/>
            <person name="Turner K."/>
            <person name="Parkhill J."/>
            <person name="Wade W."/>
            <person name="Vartoukian S."/>
        </authorList>
    </citation>
    <scope>NUCLEOTIDE SEQUENCE [LARGE SCALE GENOMIC DNA]</scope>
    <source>
        <strain evidence="9">SGP1</strain>
    </source>
</reference>
<protein>
    <recommendedName>
        <fullName evidence="6">Aminotransferase</fullName>
        <ecNumber evidence="6">2.6.1.-</ecNumber>
    </recommendedName>
</protein>
<dbReference type="InterPro" id="IPR015424">
    <property type="entry name" value="PyrdxlP-dep_Trfase"/>
</dbReference>
<evidence type="ECO:0000313" key="9">
    <source>
        <dbReference type="Proteomes" id="UP000008957"/>
    </source>
</evidence>
<comment type="cofactor">
    <cofactor evidence="1 6">
        <name>pyridoxal 5'-phosphate</name>
        <dbReference type="ChEBI" id="CHEBI:597326"/>
    </cofactor>
</comment>
<dbReference type="InterPro" id="IPR004838">
    <property type="entry name" value="NHTrfase_class1_PyrdxlP-BS"/>
</dbReference>
<dbReference type="RefSeq" id="WP_015556406.1">
    <property type="nucleotide sequence ID" value="NC_021038.1"/>
</dbReference>
<dbReference type="GO" id="GO:0030170">
    <property type="term" value="F:pyridoxal phosphate binding"/>
    <property type="evidence" value="ECO:0007669"/>
    <property type="project" value="InterPro"/>
</dbReference>
<gene>
    <name evidence="8" type="ORF">SY1_10420</name>
</gene>
<evidence type="ECO:0000256" key="3">
    <source>
        <dbReference type="ARBA" id="ARBA00022576"/>
    </source>
</evidence>
<dbReference type="FunFam" id="3.40.640.10:FF:000033">
    <property type="entry name" value="Aspartate aminotransferase"/>
    <property type="match status" value="1"/>
</dbReference>
<dbReference type="InterPro" id="IPR015422">
    <property type="entry name" value="PyrdxlP-dep_Trfase_small"/>
</dbReference>
<dbReference type="GO" id="GO:0008483">
    <property type="term" value="F:transaminase activity"/>
    <property type="evidence" value="ECO:0007669"/>
    <property type="project" value="UniProtKB-KW"/>
</dbReference>
<dbReference type="Gene3D" id="3.40.640.10">
    <property type="entry name" value="Type I PLP-dependent aspartate aminotransferase-like (Major domain)"/>
    <property type="match status" value="1"/>
</dbReference>
<keyword evidence="5" id="KW-0663">Pyridoxal phosphate</keyword>
<keyword evidence="3 6" id="KW-0032">Aminotransferase</keyword>
<evidence type="ECO:0000256" key="1">
    <source>
        <dbReference type="ARBA" id="ARBA00001933"/>
    </source>
</evidence>
<organism evidence="8 9">
    <name type="scientific">Fretibacterium fastidiosum</name>
    <dbReference type="NCBI Taxonomy" id="651822"/>
    <lineage>
        <taxon>Bacteria</taxon>
        <taxon>Thermotogati</taxon>
        <taxon>Synergistota</taxon>
        <taxon>Synergistia</taxon>
        <taxon>Synergistales</taxon>
        <taxon>Aminobacteriaceae</taxon>
        <taxon>Fretibacterium</taxon>
    </lineage>
</organism>
<dbReference type="GO" id="GO:0006520">
    <property type="term" value="P:amino acid metabolic process"/>
    <property type="evidence" value="ECO:0007669"/>
    <property type="project" value="InterPro"/>
</dbReference>
<dbReference type="Proteomes" id="UP000008957">
    <property type="component" value="Chromosome"/>
</dbReference>
<dbReference type="SUPFAM" id="SSF53383">
    <property type="entry name" value="PLP-dependent transferases"/>
    <property type="match status" value="1"/>
</dbReference>
<dbReference type="EC" id="2.6.1.-" evidence="6"/>
<dbReference type="EMBL" id="FP929056">
    <property type="protein sequence ID" value="CBL28259.1"/>
    <property type="molecule type" value="Genomic_DNA"/>
</dbReference>
<feature type="domain" description="Aminotransferase class I/classII large" evidence="7">
    <location>
        <begin position="28"/>
        <end position="378"/>
    </location>
</feature>
<proteinExistence type="inferred from homology"/>
<dbReference type="AlphaFoldDB" id="A0AB94IWZ1"/>
<evidence type="ECO:0000259" key="7">
    <source>
        <dbReference type="Pfam" id="PF00155"/>
    </source>
</evidence>
<dbReference type="CDD" id="cd00609">
    <property type="entry name" value="AAT_like"/>
    <property type="match status" value="1"/>
</dbReference>
<dbReference type="Gene3D" id="3.90.1150.10">
    <property type="entry name" value="Aspartate Aminotransferase, domain 1"/>
    <property type="match status" value="1"/>
</dbReference>
<dbReference type="PANTHER" id="PTHR46383">
    <property type="entry name" value="ASPARTATE AMINOTRANSFERASE"/>
    <property type="match status" value="1"/>
</dbReference>
<evidence type="ECO:0000256" key="5">
    <source>
        <dbReference type="ARBA" id="ARBA00022898"/>
    </source>
</evidence>
<evidence type="ECO:0000256" key="4">
    <source>
        <dbReference type="ARBA" id="ARBA00022679"/>
    </source>
</evidence>
<keyword evidence="4 6" id="KW-0808">Transferase</keyword>
<dbReference type="PANTHER" id="PTHR46383:SF3">
    <property type="entry name" value="ASPARTATE AMINOTRANSFERASE-RELATED"/>
    <property type="match status" value="1"/>
</dbReference>
<dbReference type="KEGG" id="sbr:SY1_10420"/>
<keyword evidence="9" id="KW-1185">Reference proteome</keyword>
<dbReference type="Pfam" id="PF00155">
    <property type="entry name" value="Aminotran_1_2"/>
    <property type="match status" value="1"/>
</dbReference>
<dbReference type="InterPro" id="IPR015421">
    <property type="entry name" value="PyrdxlP-dep_Trfase_major"/>
</dbReference>
<evidence type="ECO:0000256" key="6">
    <source>
        <dbReference type="RuleBase" id="RU000481"/>
    </source>
</evidence>
<dbReference type="InterPro" id="IPR004839">
    <property type="entry name" value="Aminotransferase_I/II_large"/>
</dbReference>
<evidence type="ECO:0000256" key="2">
    <source>
        <dbReference type="ARBA" id="ARBA00007441"/>
    </source>
</evidence>
<reference evidence="8 9" key="2">
    <citation type="submission" date="2010-03" db="EMBL/GenBank/DDBJ databases">
        <authorList>
            <person name="Pajon A."/>
        </authorList>
    </citation>
    <scope>NUCLEOTIDE SEQUENCE [LARGE SCALE GENOMIC DNA]</scope>
    <source>
        <strain evidence="8 9">SGP1</strain>
    </source>
</reference>